<dbReference type="Gene3D" id="3.40.50.2000">
    <property type="entry name" value="Glycogen Phosphorylase B"/>
    <property type="match status" value="2"/>
</dbReference>
<dbReference type="PANTHER" id="PTHR12526:SF630">
    <property type="entry name" value="GLYCOSYLTRANSFERASE"/>
    <property type="match status" value="1"/>
</dbReference>
<feature type="domain" description="Glycosyl transferase family 1" evidence="1">
    <location>
        <begin position="169"/>
        <end position="264"/>
    </location>
</feature>
<dbReference type="EMBL" id="JXTP01000033">
    <property type="protein sequence ID" value="KIU28269.1"/>
    <property type="molecule type" value="Genomic_DNA"/>
</dbReference>
<dbReference type="GO" id="GO:0016757">
    <property type="term" value="F:glycosyltransferase activity"/>
    <property type="evidence" value="ECO:0007669"/>
    <property type="project" value="InterPro"/>
</dbReference>
<reference evidence="2 3" key="1">
    <citation type="submission" date="2015-01" db="EMBL/GenBank/DDBJ databases">
        <title>Genome of Sphingomonas taxi strain 30a.</title>
        <authorList>
            <person name="Eevers N."/>
            <person name="Van Hamme J."/>
            <person name="Bottos E."/>
            <person name="Weyens N."/>
            <person name="Vangronsveld J."/>
        </authorList>
    </citation>
    <scope>NUCLEOTIDE SEQUENCE [LARGE SCALE GENOMIC DNA]</scope>
    <source>
        <strain evidence="2 3">30a</strain>
    </source>
</reference>
<accession>A0A0D1KV60</accession>
<gene>
    <name evidence="2" type="ORF">SR41_08720</name>
</gene>
<evidence type="ECO:0000313" key="3">
    <source>
        <dbReference type="Proteomes" id="UP000033203"/>
    </source>
</evidence>
<evidence type="ECO:0000259" key="1">
    <source>
        <dbReference type="Pfam" id="PF00534"/>
    </source>
</evidence>
<name>A0A0D1KV60_9SPHN</name>
<dbReference type="PANTHER" id="PTHR12526">
    <property type="entry name" value="GLYCOSYLTRANSFERASE"/>
    <property type="match status" value="1"/>
</dbReference>
<dbReference type="Proteomes" id="UP000033203">
    <property type="component" value="Unassembled WGS sequence"/>
</dbReference>
<comment type="caution">
    <text evidence="2">The sequence shown here is derived from an EMBL/GenBank/DDBJ whole genome shotgun (WGS) entry which is preliminary data.</text>
</comment>
<dbReference type="InterPro" id="IPR001296">
    <property type="entry name" value="Glyco_trans_1"/>
</dbReference>
<proteinExistence type="predicted"/>
<protein>
    <recommendedName>
        <fullName evidence="1">Glycosyl transferase family 1 domain-containing protein</fullName>
    </recommendedName>
</protein>
<dbReference type="Pfam" id="PF00534">
    <property type="entry name" value="Glycos_transf_1"/>
    <property type="match status" value="1"/>
</dbReference>
<dbReference type="SUPFAM" id="SSF53756">
    <property type="entry name" value="UDP-Glycosyltransferase/glycogen phosphorylase"/>
    <property type="match status" value="1"/>
</dbReference>
<dbReference type="AlphaFoldDB" id="A0A0D1KV60"/>
<organism evidence="2 3">
    <name type="scientific">Sphingomonas melonis</name>
    <dbReference type="NCBI Taxonomy" id="152682"/>
    <lineage>
        <taxon>Bacteria</taxon>
        <taxon>Pseudomonadati</taxon>
        <taxon>Pseudomonadota</taxon>
        <taxon>Alphaproteobacteria</taxon>
        <taxon>Sphingomonadales</taxon>
        <taxon>Sphingomonadaceae</taxon>
        <taxon>Sphingomonas</taxon>
    </lineage>
</organism>
<sequence>MYHHDSRLGVLNRSVLARNLLGPLLLNVMNLGAYDVIHFNGDDAFFLGRNLPAVRTYHGTALHEALSATTLKRRAYMQGCYRLERLSARLRSCRVAVGSDAQQAFDTQHIIGNIVEAERFVPHAKFDHPAICFIGLWEGRKRGRFMVETFLRDVLPAHPDAILYMIADQAPAHPAIRHLPTLDDDALALYLARCWLFACPSRYEGFGIPYVEAMAAGTMVIATPNTGAHDQLGPNDAFGQIRNDAAFGPAIAAALSNTALRADYAVHGALWEFLQRCTLREHEVLGIEAVGADRAVAFEG</sequence>
<feature type="non-terminal residue" evidence="2">
    <location>
        <position position="300"/>
    </location>
</feature>
<dbReference type="CDD" id="cd03801">
    <property type="entry name" value="GT4_PimA-like"/>
    <property type="match status" value="1"/>
</dbReference>
<evidence type="ECO:0000313" key="2">
    <source>
        <dbReference type="EMBL" id="KIU28269.1"/>
    </source>
</evidence>